<name>A0A6G7EK22_9CAUL</name>
<keyword evidence="3 5" id="KW-0697">Rotamase</keyword>
<dbReference type="PROSITE" id="PS51257">
    <property type="entry name" value="PROKAR_LIPOPROTEIN"/>
    <property type="match status" value="1"/>
</dbReference>
<keyword evidence="4 5" id="KW-0413">Isomerase</keyword>
<dbReference type="AlphaFoldDB" id="A0A6G7EK22"/>
<feature type="chain" id="PRO_5044632421" description="Peptidyl-prolyl cis-trans isomerase" evidence="7">
    <location>
        <begin position="19"/>
        <end position="184"/>
    </location>
</feature>
<evidence type="ECO:0000313" key="11">
    <source>
        <dbReference type="Proteomes" id="UP000289220"/>
    </source>
</evidence>
<evidence type="ECO:0000256" key="4">
    <source>
        <dbReference type="ARBA" id="ARBA00023235"/>
    </source>
</evidence>
<dbReference type="KEGG" id="bmed:GYM46_14000"/>
<dbReference type="Proteomes" id="UP000501325">
    <property type="component" value="Chromosome"/>
</dbReference>
<evidence type="ECO:0000313" key="10">
    <source>
        <dbReference type="EMBL" id="VDC49255.1"/>
    </source>
</evidence>
<gene>
    <name evidence="10" type="primary">fklB</name>
    <name evidence="10" type="ORF">BREV_BREV_01107</name>
    <name evidence="9" type="ORF">GYM46_14000</name>
</gene>
<dbReference type="PANTHER" id="PTHR43811">
    <property type="entry name" value="FKBP-TYPE PEPTIDYL-PROLYL CIS-TRANS ISOMERASE FKPA"/>
    <property type="match status" value="1"/>
</dbReference>
<comment type="similarity">
    <text evidence="2 6">Belongs to the FKBP-type PPIase family.</text>
</comment>
<protein>
    <recommendedName>
        <fullName evidence="6">Peptidyl-prolyl cis-trans isomerase</fullName>
        <ecNumber evidence="6">5.2.1.8</ecNumber>
    </recommendedName>
</protein>
<evidence type="ECO:0000256" key="3">
    <source>
        <dbReference type="ARBA" id="ARBA00023110"/>
    </source>
</evidence>
<keyword evidence="7" id="KW-0732">Signal</keyword>
<dbReference type="PROSITE" id="PS50059">
    <property type="entry name" value="FKBP_PPIASE"/>
    <property type="match status" value="1"/>
</dbReference>
<feature type="signal peptide" evidence="7">
    <location>
        <begin position="1"/>
        <end position="18"/>
    </location>
</feature>
<evidence type="ECO:0000256" key="2">
    <source>
        <dbReference type="ARBA" id="ARBA00006577"/>
    </source>
</evidence>
<keyword evidence="11" id="KW-1185">Reference proteome</keyword>
<sequence length="184" mass="19698">MTRIALPLLAALSLAACASRGQPVTYAETASAAARAAAEVEGQASLTPQQAWDAGNTAYLAWNGARRGWTTTESGLQYRRVGKAHPEGAQPSATDTVKVHYRGTFIDGREFDSSYARNAPAEFPLNRVIKGWTEGVALMRVGEIYEFVIPASLGYGGRWVGGDELPPNSTLRFSVELLDVKPAA</sequence>
<comment type="catalytic activity">
    <reaction evidence="1 5 6">
        <text>[protein]-peptidylproline (omega=180) = [protein]-peptidylproline (omega=0)</text>
        <dbReference type="Rhea" id="RHEA:16237"/>
        <dbReference type="Rhea" id="RHEA-COMP:10747"/>
        <dbReference type="Rhea" id="RHEA-COMP:10748"/>
        <dbReference type="ChEBI" id="CHEBI:83833"/>
        <dbReference type="ChEBI" id="CHEBI:83834"/>
        <dbReference type="EC" id="5.2.1.8"/>
    </reaction>
</comment>
<dbReference type="RefSeq" id="WP_008259539.1">
    <property type="nucleotide sequence ID" value="NZ_CP048751.1"/>
</dbReference>
<evidence type="ECO:0000256" key="5">
    <source>
        <dbReference type="PROSITE-ProRule" id="PRU00277"/>
    </source>
</evidence>
<evidence type="ECO:0000259" key="8">
    <source>
        <dbReference type="PROSITE" id="PS50059"/>
    </source>
</evidence>
<dbReference type="EMBL" id="UXHF01000015">
    <property type="protein sequence ID" value="VDC49255.1"/>
    <property type="molecule type" value="Genomic_DNA"/>
</dbReference>
<dbReference type="PANTHER" id="PTHR43811:SF19">
    <property type="entry name" value="39 KDA FK506-BINDING NUCLEAR PROTEIN"/>
    <property type="match status" value="1"/>
</dbReference>
<feature type="domain" description="PPIase FKBP-type" evidence="8">
    <location>
        <begin position="94"/>
        <end position="181"/>
    </location>
</feature>
<dbReference type="GO" id="GO:0003755">
    <property type="term" value="F:peptidyl-prolyl cis-trans isomerase activity"/>
    <property type="evidence" value="ECO:0007669"/>
    <property type="project" value="UniProtKB-UniRule"/>
</dbReference>
<organism evidence="10 11">
    <name type="scientific">Brevundimonas mediterranea</name>
    <dbReference type="NCBI Taxonomy" id="74329"/>
    <lineage>
        <taxon>Bacteria</taxon>
        <taxon>Pseudomonadati</taxon>
        <taxon>Pseudomonadota</taxon>
        <taxon>Alphaproteobacteria</taxon>
        <taxon>Caulobacterales</taxon>
        <taxon>Caulobacteraceae</taxon>
        <taxon>Brevundimonas</taxon>
    </lineage>
</organism>
<reference evidence="10 11" key="1">
    <citation type="submission" date="2018-11" db="EMBL/GenBank/DDBJ databases">
        <authorList>
            <person name="Peiro R."/>
            <person name="Begona"/>
            <person name="Cbmso G."/>
            <person name="Lopez M."/>
            <person name="Gonzalez S."/>
            <person name="Sacristan E."/>
            <person name="Castillo E."/>
        </authorList>
    </citation>
    <scope>NUCLEOTIDE SEQUENCE [LARGE SCALE GENOMIC DNA]</scope>
    <source>
        <strain evidence="10">Brev_genome</strain>
    </source>
</reference>
<dbReference type="Gene3D" id="3.10.50.40">
    <property type="match status" value="1"/>
</dbReference>
<accession>A0A6G7EK22</accession>
<dbReference type="Pfam" id="PF00254">
    <property type="entry name" value="FKBP_C"/>
    <property type="match status" value="1"/>
</dbReference>
<evidence type="ECO:0000313" key="9">
    <source>
        <dbReference type="EMBL" id="QIH73965.1"/>
    </source>
</evidence>
<dbReference type="SUPFAM" id="SSF54534">
    <property type="entry name" value="FKBP-like"/>
    <property type="match status" value="1"/>
</dbReference>
<dbReference type="InterPro" id="IPR046357">
    <property type="entry name" value="PPIase_dom_sf"/>
</dbReference>
<dbReference type="EMBL" id="CP048751">
    <property type="protein sequence ID" value="QIH73965.1"/>
    <property type="molecule type" value="Genomic_DNA"/>
</dbReference>
<reference evidence="9 12" key="2">
    <citation type="submission" date="2020-01" db="EMBL/GenBank/DDBJ databases">
        <authorList>
            <person name="Wang S."/>
        </authorList>
    </citation>
    <scope>NUCLEOTIDE SEQUENCE [LARGE SCALE GENOMIC DNA]</scope>
    <source>
        <strain evidence="9 12">D151-2-6</strain>
    </source>
</reference>
<dbReference type="Proteomes" id="UP000289220">
    <property type="component" value="Unassembled WGS sequence"/>
</dbReference>
<evidence type="ECO:0000313" key="12">
    <source>
        <dbReference type="Proteomes" id="UP000501325"/>
    </source>
</evidence>
<evidence type="ECO:0000256" key="6">
    <source>
        <dbReference type="RuleBase" id="RU003915"/>
    </source>
</evidence>
<proteinExistence type="inferred from homology"/>
<dbReference type="InterPro" id="IPR001179">
    <property type="entry name" value="PPIase_FKBP_dom"/>
</dbReference>
<evidence type="ECO:0000256" key="1">
    <source>
        <dbReference type="ARBA" id="ARBA00000971"/>
    </source>
</evidence>
<evidence type="ECO:0000256" key="7">
    <source>
        <dbReference type="SAM" id="SignalP"/>
    </source>
</evidence>
<dbReference type="GO" id="GO:0006457">
    <property type="term" value="P:protein folding"/>
    <property type="evidence" value="ECO:0007669"/>
    <property type="project" value="InterPro"/>
</dbReference>
<dbReference type="EC" id="5.2.1.8" evidence="6"/>